<comment type="caution">
    <text evidence="6">The sequence shown here is derived from an EMBL/GenBank/DDBJ whole genome shotgun (WGS) entry which is preliminary data.</text>
</comment>
<proteinExistence type="inferred from homology"/>
<feature type="coiled-coil region" evidence="3">
    <location>
        <begin position="509"/>
        <end position="536"/>
    </location>
</feature>
<feature type="coiled-coil region" evidence="3">
    <location>
        <begin position="393"/>
        <end position="420"/>
    </location>
</feature>
<dbReference type="AlphaFoldDB" id="A0AAV5HWX5"/>
<dbReference type="GO" id="GO:0005774">
    <property type="term" value="C:vacuolar membrane"/>
    <property type="evidence" value="ECO:0007669"/>
    <property type="project" value="TreeGrafter"/>
</dbReference>
<dbReference type="EMBL" id="BPVZ01000005">
    <property type="protein sequence ID" value="GKU91235.1"/>
    <property type="molecule type" value="Genomic_DNA"/>
</dbReference>
<keyword evidence="7" id="KW-1185">Reference proteome</keyword>
<dbReference type="PANTHER" id="PTHR32258:SF3">
    <property type="entry name" value="PROTEIN NETWORKED 4A"/>
    <property type="match status" value="1"/>
</dbReference>
<feature type="coiled-coil region" evidence="3">
    <location>
        <begin position="256"/>
        <end position="346"/>
    </location>
</feature>
<evidence type="ECO:0000313" key="7">
    <source>
        <dbReference type="Proteomes" id="UP001054252"/>
    </source>
</evidence>
<evidence type="ECO:0000256" key="3">
    <source>
        <dbReference type="SAM" id="Coils"/>
    </source>
</evidence>
<feature type="domain" description="NAB" evidence="5">
    <location>
        <begin position="7"/>
        <end position="80"/>
    </location>
</feature>
<dbReference type="PANTHER" id="PTHR32258">
    <property type="entry name" value="PROTEIN NETWORKED 4A"/>
    <property type="match status" value="1"/>
</dbReference>
<dbReference type="PROSITE" id="PS51774">
    <property type="entry name" value="NAB"/>
    <property type="match status" value="1"/>
</dbReference>
<name>A0AAV5HWX5_9ROSI</name>
<protein>
    <recommendedName>
        <fullName evidence="5">NAB domain-containing protein</fullName>
    </recommendedName>
</protein>
<evidence type="ECO:0000256" key="2">
    <source>
        <dbReference type="ARBA" id="ARBA00038006"/>
    </source>
</evidence>
<feature type="compositionally biased region" description="Low complexity" evidence="4">
    <location>
        <begin position="116"/>
        <end position="125"/>
    </location>
</feature>
<dbReference type="InterPro" id="IPR011684">
    <property type="entry name" value="NAB"/>
</dbReference>
<accession>A0AAV5HWX5</accession>
<dbReference type="Pfam" id="PF07765">
    <property type="entry name" value="KIP1"/>
    <property type="match status" value="1"/>
</dbReference>
<reference evidence="6 7" key="1">
    <citation type="journal article" date="2021" name="Commun. Biol.">
        <title>The genome of Shorea leprosula (Dipterocarpaceae) highlights the ecological relevance of drought in aseasonal tropical rainforests.</title>
        <authorList>
            <person name="Ng K.K.S."/>
            <person name="Kobayashi M.J."/>
            <person name="Fawcett J.A."/>
            <person name="Hatakeyama M."/>
            <person name="Paape T."/>
            <person name="Ng C.H."/>
            <person name="Ang C.C."/>
            <person name="Tnah L.H."/>
            <person name="Lee C.T."/>
            <person name="Nishiyama T."/>
            <person name="Sese J."/>
            <person name="O'Brien M.J."/>
            <person name="Copetti D."/>
            <person name="Mohd Noor M.I."/>
            <person name="Ong R.C."/>
            <person name="Putra M."/>
            <person name="Sireger I.Z."/>
            <person name="Indrioko S."/>
            <person name="Kosugi Y."/>
            <person name="Izuno A."/>
            <person name="Isagi Y."/>
            <person name="Lee S.L."/>
            <person name="Shimizu K.K."/>
        </authorList>
    </citation>
    <scope>NUCLEOTIDE SEQUENCE [LARGE SCALE GENOMIC DNA]</scope>
    <source>
        <strain evidence="6">214</strain>
    </source>
</reference>
<keyword evidence="1 3" id="KW-0175">Coiled coil</keyword>
<dbReference type="Proteomes" id="UP001054252">
    <property type="component" value="Unassembled WGS sequence"/>
</dbReference>
<organism evidence="6 7">
    <name type="scientific">Rubroshorea leprosula</name>
    <dbReference type="NCBI Taxonomy" id="152421"/>
    <lineage>
        <taxon>Eukaryota</taxon>
        <taxon>Viridiplantae</taxon>
        <taxon>Streptophyta</taxon>
        <taxon>Embryophyta</taxon>
        <taxon>Tracheophyta</taxon>
        <taxon>Spermatophyta</taxon>
        <taxon>Magnoliopsida</taxon>
        <taxon>eudicotyledons</taxon>
        <taxon>Gunneridae</taxon>
        <taxon>Pentapetalae</taxon>
        <taxon>rosids</taxon>
        <taxon>malvids</taxon>
        <taxon>Malvales</taxon>
        <taxon>Dipterocarpaceae</taxon>
        <taxon>Rubroshorea</taxon>
    </lineage>
</organism>
<feature type="region of interest" description="Disordered" evidence="4">
    <location>
        <begin position="1"/>
        <end position="21"/>
    </location>
</feature>
<comment type="similarity">
    <text evidence="2">Belongs to the NET family.</text>
</comment>
<evidence type="ECO:0000313" key="6">
    <source>
        <dbReference type="EMBL" id="GKU91235.1"/>
    </source>
</evidence>
<sequence length="580" mass="66239">MEKMDSMSESWRSHLSPDNSQWLEENREKMDQSVKQMLKLIEDHAESSPQMRSLYNLHLQEFYTIYQSLAQRYHHFTEELCKNLPQNCQLSTPESVKYKHHASPQQNMDAHKSDASLSSGGHTSGLSLKDAADSSSFLSDSDSESYGSSVILYLDSPMQNINHGDGVDQTQRIIHHLNHEQLQLDEAGNADGNGMLKEITNANDDKELPGAITKSKQGLRISPDQKCQLYEEEDVRLKSEFADEREVGPELENKLVLELRRQIADLESQLSASNSEISRLREELDVNRETLKLSDEQIAKLKQELGKKISDLNLADADVGMLKTQLDSERLQVMELTEKLARYSNDLSQRDCEIEGLEVGLCDAQENFLMVKEQLQSEIASLSEQHTLTCAKLNEWELRAKSLEEKIMQCEAEKMEMKHLRDAEENGLRGQINELKAEVGGRDGHIEALNKNLDTLKLKYDTVMTQKDEMNAKVNTLMAEVSWREKQIAEKEEHLGQLREEHLQLISMAESSGELADELKQRVGELEKEVEWQRSMILDGAEKKKEAIRQLCFSLEHYRSGYKQVCRAFLNLKQANAVMA</sequence>
<dbReference type="Gene3D" id="1.10.287.1490">
    <property type="match status" value="1"/>
</dbReference>
<dbReference type="InterPro" id="IPR051861">
    <property type="entry name" value="NET_actin-binding_domain"/>
</dbReference>
<gene>
    <name evidence="6" type="ORF">SLEP1_g5135</name>
</gene>
<evidence type="ECO:0000256" key="4">
    <source>
        <dbReference type="SAM" id="MobiDB-lite"/>
    </source>
</evidence>
<dbReference type="GO" id="GO:0003779">
    <property type="term" value="F:actin binding"/>
    <property type="evidence" value="ECO:0007669"/>
    <property type="project" value="InterPro"/>
</dbReference>
<feature type="region of interest" description="Disordered" evidence="4">
    <location>
        <begin position="95"/>
        <end position="125"/>
    </location>
</feature>
<evidence type="ECO:0000259" key="5">
    <source>
        <dbReference type="PROSITE" id="PS51774"/>
    </source>
</evidence>
<evidence type="ECO:0000256" key="1">
    <source>
        <dbReference type="ARBA" id="ARBA00023054"/>
    </source>
</evidence>